<dbReference type="EMBL" id="JALNTZ010002542">
    <property type="protein sequence ID" value="KAJ3616955.1"/>
    <property type="molecule type" value="Genomic_DNA"/>
</dbReference>
<dbReference type="AlphaFoldDB" id="A0AA38LZ37"/>
<feature type="chain" id="PRO_5041329804" description="Secreted protein" evidence="1">
    <location>
        <begin position="18"/>
        <end position="152"/>
    </location>
</feature>
<accession>A0AA38LZ37</accession>
<proteinExistence type="predicted"/>
<feature type="signal peptide" evidence="1">
    <location>
        <begin position="1"/>
        <end position="17"/>
    </location>
</feature>
<reference evidence="2" key="1">
    <citation type="journal article" date="2023" name="G3 (Bethesda)">
        <title>Whole genome assemblies of Zophobas morio and Tenebrio molitor.</title>
        <authorList>
            <person name="Kaur S."/>
            <person name="Stinson S.A."/>
            <person name="diCenzo G.C."/>
        </authorList>
    </citation>
    <scope>NUCLEOTIDE SEQUENCE</scope>
    <source>
        <strain evidence="2">QUZm001</strain>
    </source>
</reference>
<evidence type="ECO:0008006" key="4">
    <source>
        <dbReference type="Google" id="ProtNLM"/>
    </source>
</evidence>
<comment type="caution">
    <text evidence="2">The sequence shown here is derived from an EMBL/GenBank/DDBJ whole genome shotgun (WGS) entry which is preliminary data.</text>
</comment>
<organism evidence="2 3">
    <name type="scientific">Zophobas morio</name>
    <dbReference type="NCBI Taxonomy" id="2755281"/>
    <lineage>
        <taxon>Eukaryota</taxon>
        <taxon>Metazoa</taxon>
        <taxon>Ecdysozoa</taxon>
        <taxon>Arthropoda</taxon>
        <taxon>Hexapoda</taxon>
        <taxon>Insecta</taxon>
        <taxon>Pterygota</taxon>
        <taxon>Neoptera</taxon>
        <taxon>Endopterygota</taxon>
        <taxon>Coleoptera</taxon>
        <taxon>Polyphaga</taxon>
        <taxon>Cucujiformia</taxon>
        <taxon>Tenebrionidae</taxon>
        <taxon>Zophobas</taxon>
    </lineage>
</organism>
<protein>
    <recommendedName>
        <fullName evidence="4">Secreted protein</fullName>
    </recommendedName>
</protein>
<keyword evidence="1" id="KW-0732">Signal</keyword>
<evidence type="ECO:0000313" key="2">
    <source>
        <dbReference type="EMBL" id="KAJ3616955.1"/>
    </source>
</evidence>
<evidence type="ECO:0000313" key="3">
    <source>
        <dbReference type="Proteomes" id="UP001168821"/>
    </source>
</evidence>
<gene>
    <name evidence="2" type="ORF">Zmor_008917</name>
</gene>
<evidence type="ECO:0000256" key="1">
    <source>
        <dbReference type="SAM" id="SignalP"/>
    </source>
</evidence>
<keyword evidence="3" id="KW-1185">Reference proteome</keyword>
<sequence length="152" mass="17159">MKLLLLVVLGLMRTAHKCIKSASLKVIFIKLRSIVELWRASWERASVVNSVIRFFVFSKLKALALHPVKRRICCVLECSSRNPNETLEKYGLSSKFVCKQRSKTASSTLSLTNKRLIGLYLLCVKAGRGAFGNITTFATEKSREHLRMNGRA</sequence>
<name>A0AA38LZ37_9CUCU</name>
<dbReference type="Proteomes" id="UP001168821">
    <property type="component" value="Unassembled WGS sequence"/>
</dbReference>